<evidence type="ECO:0000256" key="2">
    <source>
        <dbReference type="ARBA" id="ARBA00004240"/>
    </source>
</evidence>
<dbReference type="InterPro" id="IPR011990">
    <property type="entry name" value="TPR-like_helical_dom_sf"/>
</dbReference>
<dbReference type="Pfam" id="PF05057">
    <property type="entry name" value="DUF676"/>
    <property type="match status" value="1"/>
</dbReference>
<dbReference type="AlphaFoldDB" id="A0A9P0EME5"/>
<dbReference type="Pfam" id="PF00931">
    <property type="entry name" value="NB-ARC"/>
    <property type="match status" value="1"/>
</dbReference>
<dbReference type="GO" id="GO:0005739">
    <property type="term" value="C:mitochondrion"/>
    <property type="evidence" value="ECO:0007669"/>
    <property type="project" value="UniProtKB-SubCell"/>
</dbReference>
<dbReference type="InterPro" id="IPR027417">
    <property type="entry name" value="P-loop_NTPase"/>
</dbReference>
<proteinExistence type="inferred from homology"/>
<dbReference type="InterPro" id="IPR052374">
    <property type="entry name" value="SERAC1"/>
</dbReference>
<keyword evidence="7" id="KW-0472">Membrane</keyword>
<dbReference type="PANTHER" id="PTHR48182:SF2">
    <property type="entry name" value="PROTEIN SERAC1"/>
    <property type="match status" value="1"/>
</dbReference>
<dbReference type="GO" id="GO:0005783">
    <property type="term" value="C:endoplasmic reticulum"/>
    <property type="evidence" value="ECO:0007669"/>
    <property type="project" value="UniProtKB-SubCell"/>
</dbReference>
<dbReference type="Gene3D" id="3.40.50.1820">
    <property type="entry name" value="alpha/beta hydrolase"/>
    <property type="match status" value="1"/>
</dbReference>
<sequence length="1084" mass="121569">MHSPQSEAESEPSAPEYPEIQRDGITVLQDGGECTIDIVLLHGLNGSPENTWKHATSGFYWPWELSKQIPYARVMVFGYDADIKTSLSTSLARIQDLGTAFLTKLGNFRQKKEERDRPLIFIGHSLGGLVIKQALWAGSLEGKLRANSQSRIYNATKGLIFFGTPHLGSQASSQTRVQFLQAIASLAFTQIPPKIEAALKSHSDELFDLSGHFAKTTLCLDRRVLVTSFYEKVTDSRLGAEVVDQTSAELRYGLEDMVPIFKNHQDMVKFENANDQDFKTVGNKISEIKEFIDENVAVADEIPNYPPTQMILAKTLIARTSLLDEIKIQFSQRPTGLRQSTTVGIWGLGGIGKSQLALKYLSEHGNRYQLWFWIQAGDPASVDQHFRNIYNTIPFDTQQPVNPTSDAVRLAVLQFLNRKPRRLLIVFDGSDHLHPEDKNYVNIDQYIPQNAQTHVIITSRNSNAARNLSTFEGVAIDVLQEEDAVFAFFKSVGKEAPSADDRANAKGIVKVLGYLPLAISLAGSYVGQTPRIFSDLSLYLEEYKHRKTELWKRKDIHHHSSHSVMTVWETSYLAVLHQSPNTCRLLSLLSFLNNEGIHINLFAADESSTASMFWEPAVTARDRASIHDVEQCLAILESYSMIQRNASDGSYKMHSLVHDWCLERLRQNENKDIANRFALAAVQLIQMALKKYTPAEQWRPEIPLFPQWFSEAGGETPDEIRTIPHLRAALRGIDALGYAPEAETEVLGMLEELGDFLDNSQRWADASQLWSTASQIAERCLWVDPSKRFDLINKQARSFFRLGDVGKAEEVLVGAVETASNVLGNQHKATINLGMRIRSMEYMRDFLKQLAVNSAHEKEKLKGLEEGEEDDTASETRVRRMMLLEDSNNTRAFLEEMSIAMSMAKVSGEEGCAMLKAQLATGESALCSLEKTLGSIERAMRENREVLTEEIAGLANKVIRLGAAQRGWLEEACTAYKVCIDELERSSSNYLPQALLELANVTDLAMDQAPMQRIHQLLVEIQASNTKVVLHYPLADTTGSMDFREAAGAWSKACAELLAEIKGRSYLDWLMLDVKKALAKFRLK</sequence>
<gene>
    <name evidence="11" type="ORF">CSOL1703_00005817</name>
</gene>
<dbReference type="EMBL" id="CABFOC020000045">
    <property type="protein sequence ID" value="CAH0053934.1"/>
    <property type="molecule type" value="Genomic_DNA"/>
</dbReference>
<reference evidence="12" key="1">
    <citation type="submission" date="2019-06" db="EMBL/GenBank/DDBJ databases">
        <authorList>
            <person name="Broberg M."/>
        </authorList>
    </citation>
    <scope>NUCLEOTIDE SEQUENCE [LARGE SCALE GENOMIC DNA]</scope>
</reference>
<dbReference type="SUPFAM" id="SSF53474">
    <property type="entry name" value="alpha/beta-Hydrolases"/>
    <property type="match status" value="1"/>
</dbReference>
<evidence type="ECO:0000256" key="5">
    <source>
        <dbReference type="ARBA" id="ARBA00022824"/>
    </source>
</evidence>
<keyword evidence="12" id="KW-1185">Reference proteome</keyword>
<dbReference type="Gene3D" id="3.40.50.300">
    <property type="entry name" value="P-loop containing nucleotide triphosphate hydrolases"/>
    <property type="match status" value="1"/>
</dbReference>
<evidence type="ECO:0000256" key="7">
    <source>
        <dbReference type="ARBA" id="ARBA00023136"/>
    </source>
</evidence>
<dbReference type="InterPro" id="IPR007751">
    <property type="entry name" value="DUF676_lipase-like"/>
</dbReference>
<protein>
    <recommendedName>
        <fullName evidence="13">NB-ARC domain-containing protein</fullName>
    </recommendedName>
</protein>
<keyword evidence="5" id="KW-0256">Endoplasmic reticulum</keyword>
<evidence type="ECO:0000256" key="4">
    <source>
        <dbReference type="ARBA" id="ARBA00007920"/>
    </source>
</evidence>
<evidence type="ECO:0000256" key="3">
    <source>
        <dbReference type="ARBA" id="ARBA00004370"/>
    </source>
</evidence>
<evidence type="ECO:0000256" key="1">
    <source>
        <dbReference type="ARBA" id="ARBA00004173"/>
    </source>
</evidence>
<dbReference type="PANTHER" id="PTHR48182">
    <property type="entry name" value="PROTEIN SERAC1"/>
    <property type="match status" value="1"/>
</dbReference>
<dbReference type="OrthoDB" id="5086500at2759"/>
<evidence type="ECO:0000313" key="11">
    <source>
        <dbReference type="EMBL" id="CAH0053934.1"/>
    </source>
</evidence>
<dbReference type="InterPro" id="IPR002182">
    <property type="entry name" value="NB-ARC"/>
</dbReference>
<feature type="domain" description="NB-ARC" evidence="8">
    <location>
        <begin position="341"/>
        <end position="493"/>
    </location>
</feature>
<dbReference type="Proteomes" id="UP000775872">
    <property type="component" value="Unassembled WGS sequence"/>
</dbReference>
<organism evidence="11 12">
    <name type="scientific">Clonostachys solani</name>
    <dbReference type="NCBI Taxonomy" id="160281"/>
    <lineage>
        <taxon>Eukaryota</taxon>
        <taxon>Fungi</taxon>
        <taxon>Dikarya</taxon>
        <taxon>Ascomycota</taxon>
        <taxon>Pezizomycotina</taxon>
        <taxon>Sordariomycetes</taxon>
        <taxon>Hypocreomycetidae</taxon>
        <taxon>Hypocreales</taxon>
        <taxon>Bionectriaceae</taxon>
        <taxon>Clonostachys</taxon>
    </lineage>
</organism>
<dbReference type="Pfam" id="PF25000">
    <property type="entry name" value="DUF7779"/>
    <property type="match status" value="1"/>
</dbReference>
<evidence type="ECO:0008006" key="13">
    <source>
        <dbReference type="Google" id="ProtNLM"/>
    </source>
</evidence>
<dbReference type="PRINTS" id="PR00364">
    <property type="entry name" value="DISEASERSIST"/>
</dbReference>
<evidence type="ECO:0000259" key="8">
    <source>
        <dbReference type="Pfam" id="PF00931"/>
    </source>
</evidence>
<dbReference type="Gene3D" id="1.25.40.10">
    <property type="entry name" value="Tetratricopeptide repeat domain"/>
    <property type="match status" value="1"/>
</dbReference>
<evidence type="ECO:0000259" key="9">
    <source>
        <dbReference type="Pfam" id="PF05057"/>
    </source>
</evidence>
<comment type="similarity">
    <text evidence="4">Belongs to the putative lipase ROG1 family.</text>
</comment>
<reference evidence="11 12" key="2">
    <citation type="submission" date="2021-10" db="EMBL/GenBank/DDBJ databases">
        <authorList>
            <person name="Piombo E."/>
        </authorList>
    </citation>
    <scope>NUCLEOTIDE SEQUENCE [LARGE SCALE GENOMIC DNA]</scope>
</reference>
<dbReference type="GO" id="GO:0016020">
    <property type="term" value="C:membrane"/>
    <property type="evidence" value="ECO:0007669"/>
    <property type="project" value="UniProtKB-SubCell"/>
</dbReference>
<evidence type="ECO:0000313" key="12">
    <source>
        <dbReference type="Proteomes" id="UP000775872"/>
    </source>
</evidence>
<dbReference type="GO" id="GO:0043531">
    <property type="term" value="F:ADP binding"/>
    <property type="evidence" value="ECO:0007669"/>
    <property type="project" value="InterPro"/>
</dbReference>
<accession>A0A9P0EME5</accession>
<comment type="caution">
    <text evidence="11">The sequence shown here is derived from an EMBL/GenBank/DDBJ whole genome shotgun (WGS) entry which is preliminary data.</text>
</comment>
<name>A0A9P0EME5_9HYPO</name>
<evidence type="ECO:0000259" key="10">
    <source>
        <dbReference type="Pfam" id="PF25000"/>
    </source>
</evidence>
<keyword evidence="6" id="KW-0496">Mitochondrion</keyword>
<comment type="subcellular location">
    <subcellularLocation>
        <location evidence="2">Endoplasmic reticulum</location>
    </subcellularLocation>
    <subcellularLocation>
        <location evidence="3">Membrane</location>
    </subcellularLocation>
    <subcellularLocation>
        <location evidence="1">Mitochondrion</location>
    </subcellularLocation>
</comment>
<evidence type="ECO:0000256" key="6">
    <source>
        <dbReference type="ARBA" id="ARBA00023128"/>
    </source>
</evidence>
<feature type="domain" description="DUF676" evidence="9">
    <location>
        <begin position="38"/>
        <end position="190"/>
    </location>
</feature>
<dbReference type="SUPFAM" id="SSF52540">
    <property type="entry name" value="P-loop containing nucleoside triphosphate hydrolases"/>
    <property type="match status" value="1"/>
</dbReference>
<dbReference type="InterPro" id="IPR056681">
    <property type="entry name" value="DUF7779"/>
</dbReference>
<feature type="domain" description="DUF7779" evidence="10">
    <location>
        <begin position="577"/>
        <end position="669"/>
    </location>
</feature>
<dbReference type="InterPro" id="IPR029058">
    <property type="entry name" value="AB_hydrolase_fold"/>
</dbReference>